<dbReference type="Pfam" id="PF01343">
    <property type="entry name" value="Peptidase_S49"/>
    <property type="match status" value="1"/>
</dbReference>
<evidence type="ECO:0000256" key="1">
    <source>
        <dbReference type="ARBA" id="ARBA00008683"/>
    </source>
</evidence>
<comment type="caution">
    <text evidence="6">The sequence shown here is derived from an EMBL/GenBank/DDBJ whole genome shotgun (WGS) entry which is preliminary data.</text>
</comment>
<keyword evidence="2" id="KW-0645">Protease</keyword>
<dbReference type="EMBL" id="BFEA01000030">
    <property type="protein sequence ID" value="GBG62551.1"/>
    <property type="molecule type" value="Genomic_DNA"/>
</dbReference>
<dbReference type="STRING" id="69332.A0A388JXK6"/>
<evidence type="ECO:0000259" key="5">
    <source>
        <dbReference type="Pfam" id="PF01343"/>
    </source>
</evidence>
<feature type="domain" description="Peptidase S49" evidence="5">
    <location>
        <begin position="57"/>
        <end position="118"/>
    </location>
</feature>
<dbReference type="OrthoDB" id="45421at2759"/>
<accession>A0A388JXK6</accession>
<dbReference type="AlphaFoldDB" id="A0A388JXK6"/>
<dbReference type="CDD" id="cd07023">
    <property type="entry name" value="S49_Sppa_N_C"/>
    <property type="match status" value="1"/>
</dbReference>
<dbReference type="Gramene" id="GBG62551">
    <property type="protein sequence ID" value="GBG62551"/>
    <property type="gene ID" value="CBR_g31190"/>
</dbReference>
<dbReference type="GO" id="GO:0006508">
    <property type="term" value="P:proteolysis"/>
    <property type="evidence" value="ECO:0007669"/>
    <property type="project" value="UniProtKB-KW"/>
</dbReference>
<dbReference type="InterPro" id="IPR002142">
    <property type="entry name" value="Peptidase_S49"/>
</dbReference>
<protein>
    <recommendedName>
        <fullName evidence="5">Peptidase S49 domain-containing protein</fullName>
    </recommendedName>
</protein>
<dbReference type="PANTHER" id="PTHR33209:SF1">
    <property type="entry name" value="PEPTIDASE S49 DOMAIN-CONTAINING PROTEIN"/>
    <property type="match status" value="1"/>
</dbReference>
<comment type="similarity">
    <text evidence="1">Belongs to the peptidase S49 family.</text>
</comment>
<dbReference type="Gene3D" id="3.90.226.10">
    <property type="entry name" value="2-enoyl-CoA Hydratase, Chain A, domain 1"/>
    <property type="match status" value="1"/>
</dbReference>
<dbReference type="Proteomes" id="UP000265515">
    <property type="component" value="Unassembled WGS sequence"/>
</dbReference>
<proteinExistence type="inferred from homology"/>
<dbReference type="InterPro" id="IPR047272">
    <property type="entry name" value="S49_SppA_C"/>
</dbReference>
<keyword evidence="7" id="KW-1185">Reference proteome</keyword>
<dbReference type="SUPFAM" id="SSF52096">
    <property type="entry name" value="ClpP/crotonase"/>
    <property type="match status" value="1"/>
</dbReference>
<sequence length="229" mass="24454">MRLRRCSRKELGLLRKISRLVSLSTDNKAFKAVVVRIDSPGGDALASDLMWRELRLLSEQKPVIASMSDVAASGGYYMAMGTNVIVAEKLTLTGSIGVVSAKINLGNLYKKIGFNKEVTLVELSRQEPTLGAILSSAATVIGWPAEIRAVHKLSKFLIVLASVLDELSLPSATTVPRAAATTTLPQVAQWMAPDGVRSADVRLAADSLAGGWEGSLLPQSLIQQLGDDN</sequence>
<dbReference type="InterPro" id="IPR029045">
    <property type="entry name" value="ClpP/crotonase-like_dom_sf"/>
</dbReference>
<evidence type="ECO:0000256" key="4">
    <source>
        <dbReference type="ARBA" id="ARBA00022825"/>
    </source>
</evidence>
<evidence type="ECO:0000256" key="3">
    <source>
        <dbReference type="ARBA" id="ARBA00022801"/>
    </source>
</evidence>
<keyword evidence="4" id="KW-0720">Serine protease</keyword>
<reference evidence="6 7" key="1">
    <citation type="journal article" date="2018" name="Cell">
        <title>The Chara Genome: Secondary Complexity and Implications for Plant Terrestrialization.</title>
        <authorList>
            <person name="Nishiyama T."/>
            <person name="Sakayama H."/>
            <person name="Vries J.D."/>
            <person name="Buschmann H."/>
            <person name="Saint-Marcoux D."/>
            <person name="Ullrich K.K."/>
            <person name="Haas F.B."/>
            <person name="Vanderstraeten L."/>
            <person name="Becker D."/>
            <person name="Lang D."/>
            <person name="Vosolsobe S."/>
            <person name="Rombauts S."/>
            <person name="Wilhelmsson P.K.I."/>
            <person name="Janitza P."/>
            <person name="Kern R."/>
            <person name="Heyl A."/>
            <person name="Rumpler F."/>
            <person name="Villalobos L.I.A.C."/>
            <person name="Clay J.M."/>
            <person name="Skokan R."/>
            <person name="Toyoda A."/>
            <person name="Suzuki Y."/>
            <person name="Kagoshima H."/>
            <person name="Schijlen E."/>
            <person name="Tajeshwar N."/>
            <person name="Catarino B."/>
            <person name="Hetherington A.J."/>
            <person name="Saltykova A."/>
            <person name="Bonnot C."/>
            <person name="Breuninger H."/>
            <person name="Symeonidi A."/>
            <person name="Radhakrishnan G.V."/>
            <person name="Van Nieuwerburgh F."/>
            <person name="Deforce D."/>
            <person name="Chang C."/>
            <person name="Karol K.G."/>
            <person name="Hedrich R."/>
            <person name="Ulvskov P."/>
            <person name="Glockner G."/>
            <person name="Delwiche C.F."/>
            <person name="Petrasek J."/>
            <person name="Van de Peer Y."/>
            <person name="Friml J."/>
            <person name="Beilby M."/>
            <person name="Dolan L."/>
            <person name="Kohara Y."/>
            <person name="Sugano S."/>
            <person name="Fujiyama A."/>
            <person name="Delaux P.-M."/>
            <person name="Quint M."/>
            <person name="TheiBen G."/>
            <person name="Hagemann M."/>
            <person name="Harholt J."/>
            <person name="Dunand C."/>
            <person name="Zachgo S."/>
            <person name="Langdale J."/>
            <person name="Maumus F."/>
            <person name="Straeten D.V.D."/>
            <person name="Gould S.B."/>
            <person name="Rensing S.A."/>
        </authorList>
    </citation>
    <scope>NUCLEOTIDE SEQUENCE [LARGE SCALE GENOMIC DNA]</scope>
    <source>
        <strain evidence="6 7">S276</strain>
    </source>
</reference>
<organism evidence="6 7">
    <name type="scientific">Chara braunii</name>
    <name type="common">Braun's stonewort</name>
    <dbReference type="NCBI Taxonomy" id="69332"/>
    <lineage>
        <taxon>Eukaryota</taxon>
        <taxon>Viridiplantae</taxon>
        <taxon>Streptophyta</taxon>
        <taxon>Charophyceae</taxon>
        <taxon>Charales</taxon>
        <taxon>Characeae</taxon>
        <taxon>Chara</taxon>
    </lineage>
</organism>
<keyword evidence="3" id="KW-0378">Hydrolase</keyword>
<name>A0A388JXK6_CHABU</name>
<evidence type="ECO:0000313" key="6">
    <source>
        <dbReference type="EMBL" id="GBG62551.1"/>
    </source>
</evidence>
<dbReference type="PANTHER" id="PTHR33209">
    <property type="entry name" value="PROTEASE 4"/>
    <property type="match status" value="1"/>
</dbReference>
<evidence type="ECO:0000313" key="7">
    <source>
        <dbReference type="Proteomes" id="UP000265515"/>
    </source>
</evidence>
<dbReference type="GO" id="GO:0008236">
    <property type="term" value="F:serine-type peptidase activity"/>
    <property type="evidence" value="ECO:0007669"/>
    <property type="project" value="UniProtKB-KW"/>
</dbReference>
<evidence type="ECO:0000256" key="2">
    <source>
        <dbReference type="ARBA" id="ARBA00022670"/>
    </source>
</evidence>
<gene>
    <name evidence="6" type="ORF">CBR_g31190</name>
</gene>